<evidence type="ECO:0000313" key="4">
    <source>
        <dbReference type="EMBL" id="KAL3286352.1"/>
    </source>
</evidence>
<gene>
    <name evidence="4" type="ORF">HHI36_000860</name>
</gene>
<dbReference type="InterPro" id="IPR041489">
    <property type="entry name" value="PDZ_6"/>
</dbReference>
<keyword evidence="2" id="KW-0143">Chaperone</keyword>
<dbReference type="InterPro" id="IPR035269">
    <property type="entry name" value="PSMD9"/>
</dbReference>
<comment type="caution">
    <text evidence="4">The sequence shown here is derived from an EMBL/GenBank/DDBJ whole genome shotgun (WGS) entry which is preliminary data.</text>
</comment>
<evidence type="ECO:0000259" key="3">
    <source>
        <dbReference type="Pfam" id="PF17820"/>
    </source>
</evidence>
<dbReference type="PANTHER" id="PTHR12651">
    <property type="entry name" value="26S PROTEASOME NON-ATPASE REGULATORY SUBUNIT 9"/>
    <property type="match status" value="1"/>
</dbReference>
<organism evidence="4 5">
    <name type="scientific">Cryptolaemus montrouzieri</name>
    <dbReference type="NCBI Taxonomy" id="559131"/>
    <lineage>
        <taxon>Eukaryota</taxon>
        <taxon>Metazoa</taxon>
        <taxon>Ecdysozoa</taxon>
        <taxon>Arthropoda</taxon>
        <taxon>Hexapoda</taxon>
        <taxon>Insecta</taxon>
        <taxon>Pterygota</taxon>
        <taxon>Neoptera</taxon>
        <taxon>Endopterygota</taxon>
        <taxon>Coleoptera</taxon>
        <taxon>Polyphaga</taxon>
        <taxon>Cucujiformia</taxon>
        <taxon>Coccinelloidea</taxon>
        <taxon>Coccinellidae</taxon>
        <taxon>Scymninae</taxon>
        <taxon>Scymnini</taxon>
        <taxon>Cryptolaemus</taxon>
    </lineage>
</organism>
<protein>
    <recommendedName>
        <fullName evidence="3">PDZ domain-containing protein</fullName>
    </recommendedName>
</protein>
<keyword evidence="5" id="KW-1185">Reference proteome</keyword>
<evidence type="ECO:0000256" key="1">
    <source>
        <dbReference type="ARBA" id="ARBA00005256"/>
    </source>
</evidence>
<sequence>MMKIESGLHNYYSSDSSTTIQDEAIQERHDNTVHKIPFAKINLVSDDSPAQLSGLLADDELVEFGSINKTNFTNLTDVAAVVQHSEGKALNVKVRRGDGYFSTSLRPKKWKGRGLLGCNIVPL</sequence>
<dbReference type="InterPro" id="IPR036034">
    <property type="entry name" value="PDZ_sf"/>
</dbReference>
<evidence type="ECO:0000313" key="5">
    <source>
        <dbReference type="Proteomes" id="UP001516400"/>
    </source>
</evidence>
<dbReference type="EMBL" id="JABFTP020000185">
    <property type="protein sequence ID" value="KAL3286352.1"/>
    <property type="molecule type" value="Genomic_DNA"/>
</dbReference>
<reference evidence="4 5" key="1">
    <citation type="journal article" date="2021" name="BMC Biol.">
        <title>Horizontally acquired antibacterial genes associated with adaptive radiation of ladybird beetles.</title>
        <authorList>
            <person name="Li H.S."/>
            <person name="Tang X.F."/>
            <person name="Huang Y.H."/>
            <person name="Xu Z.Y."/>
            <person name="Chen M.L."/>
            <person name="Du X.Y."/>
            <person name="Qiu B.Y."/>
            <person name="Chen P.T."/>
            <person name="Zhang W."/>
            <person name="Slipinski A."/>
            <person name="Escalona H.E."/>
            <person name="Waterhouse R.M."/>
            <person name="Zwick A."/>
            <person name="Pang H."/>
        </authorList>
    </citation>
    <scope>NUCLEOTIDE SEQUENCE [LARGE SCALE GENOMIC DNA]</scope>
    <source>
        <strain evidence="4">SYSU2018</strain>
    </source>
</reference>
<dbReference type="Proteomes" id="UP001516400">
    <property type="component" value="Unassembled WGS sequence"/>
</dbReference>
<accession>A0ABD2P6P5</accession>
<comment type="similarity">
    <text evidence="1">Belongs to the proteasome subunit p27 family.</text>
</comment>
<dbReference type="FunFam" id="2.30.42.10:FF:000107">
    <property type="entry name" value="26S proteasome non-ATPase regulatory subunit 9"/>
    <property type="match status" value="1"/>
</dbReference>
<name>A0ABD2P6P5_9CUCU</name>
<proteinExistence type="inferred from homology"/>
<dbReference type="AlphaFoldDB" id="A0ABD2P6P5"/>
<dbReference type="SUPFAM" id="SSF50156">
    <property type="entry name" value="PDZ domain-like"/>
    <property type="match status" value="1"/>
</dbReference>
<dbReference type="Pfam" id="PF17820">
    <property type="entry name" value="PDZ_6"/>
    <property type="match status" value="1"/>
</dbReference>
<evidence type="ECO:0000256" key="2">
    <source>
        <dbReference type="ARBA" id="ARBA00023186"/>
    </source>
</evidence>
<dbReference type="Gene3D" id="2.30.42.10">
    <property type="match status" value="1"/>
</dbReference>
<feature type="domain" description="PDZ" evidence="3">
    <location>
        <begin position="41"/>
        <end position="96"/>
    </location>
</feature>
<dbReference type="PANTHER" id="PTHR12651:SF1">
    <property type="entry name" value="26S PROTEASOME NON-ATPASE REGULATORY SUBUNIT 9"/>
    <property type="match status" value="1"/>
</dbReference>